<sequence length="506" mass="56964">MTTKSILLTGLLLTFFVVGASSQRSRETVSGRVFLDDNHNGIFEASEKPLAGVMICNGEDIVRTDPQGHYSLSLRKDRAVFVVKPAGYSVPQTNDHRPQGYRLPAQIATQKGRVDFPLYKNEEGDSFTIALLGDPQVDAMDDIHHVSKLVTEELALHKPDFMVPLGDLTFDNLSMFDPLAKTLGLVGSPLYYTIGNHDLNFGKSHLHERDDSFEAAFGPSYYAFEYGASLFLVLNDIYPTSARAYEGRIDDQQMHFIQNLLALESRDKPVYIFLHIPLEFVENRQALLDLLQERENVFVGSGHTHTQYHNYYARPGRKPVHELVAGAVCGAWWQGPHDVQGIPFALMYDGTPKGYWYMHINQSTYTLDYKASSYAPEKQMDLWAPEVNEWDTVLNVLNTDTLYANIYAADAFTTVKLQWDNAGPWQSMERHEGVAPLFARLQKLQALGRFASAHGSPIPDEQTSSKHLWRFAIPKNLSPGPHLVTVTAERETYGLKAIGKKVVWVK</sequence>
<dbReference type="Proteomes" id="UP000613030">
    <property type="component" value="Unassembled WGS sequence"/>
</dbReference>
<feature type="domain" description="Calcineurin-like phosphoesterase" evidence="1">
    <location>
        <begin position="128"/>
        <end position="306"/>
    </location>
</feature>
<dbReference type="RefSeq" id="WP_202014093.1">
    <property type="nucleotide sequence ID" value="NZ_JAERRB010000011.1"/>
</dbReference>
<comment type="caution">
    <text evidence="4">The sequence shown here is derived from an EMBL/GenBank/DDBJ whole genome shotgun (WGS) entry which is preliminary data.</text>
</comment>
<dbReference type="InterPro" id="IPR013783">
    <property type="entry name" value="Ig-like_fold"/>
</dbReference>
<keyword evidence="5" id="KW-1185">Reference proteome</keyword>
<dbReference type="Pfam" id="PF16371">
    <property type="entry name" value="MetallophosN"/>
    <property type="match status" value="1"/>
</dbReference>
<dbReference type="EMBL" id="JAERRB010000011">
    <property type="protein sequence ID" value="MBL0744437.1"/>
    <property type="molecule type" value="Genomic_DNA"/>
</dbReference>
<evidence type="ECO:0000259" key="1">
    <source>
        <dbReference type="Pfam" id="PF00149"/>
    </source>
</evidence>
<evidence type="ECO:0000259" key="2">
    <source>
        <dbReference type="Pfam" id="PF16370"/>
    </source>
</evidence>
<dbReference type="InterPro" id="IPR004843">
    <property type="entry name" value="Calcineurin-like_PHP"/>
</dbReference>
<dbReference type="PANTHER" id="PTHR43143">
    <property type="entry name" value="METALLOPHOSPHOESTERASE, CALCINEURIN SUPERFAMILY"/>
    <property type="match status" value="1"/>
</dbReference>
<dbReference type="Pfam" id="PF16370">
    <property type="entry name" value="MetallophosC"/>
    <property type="match status" value="1"/>
</dbReference>
<gene>
    <name evidence="4" type="ORF">JI741_24605</name>
</gene>
<reference evidence="4 5" key="1">
    <citation type="submission" date="2021-01" db="EMBL/GenBank/DDBJ databases">
        <title>Chryseolinea sp. Jin1 Genome sequencing and assembly.</title>
        <authorList>
            <person name="Kim I."/>
        </authorList>
    </citation>
    <scope>NUCLEOTIDE SEQUENCE [LARGE SCALE GENOMIC DNA]</scope>
    <source>
        <strain evidence="4 5">Jin1</strain>
    </source>
</reference>
<feature type="domain" description="Calcineurin-like phosphoesterase N-terminal" evidence="3">
    <location>
        <begin position="44"/>
        <end position="116"/>
    </location>
</feature>
<protein>
    <submittedName>
        <fullName evidence="4">Calcineurin-like phosphoesterase family protein</fullName>
    </submittedName>
</protein>
<dbReference type="Gene3D" id="2.60.40.10">
    <property type="entry name" value="Immunoglobulins"/>
    <property type="match status" value="1"/>
</dbReference>
<dbReference type="SUPFAM" id="SSF56300">
    <property type="entry name" value="Metallo-dependent phosphatases"/>
    <property type="match status" value="1"/>
</dbReference>
<dbReference type="InterPro" id="IPR032285">
    <property type="entry name" value="Metallophos_N"/>
</dbReference>
<evidence type="ECO:0000313" key="5">
    <source>
        <dbReference type="Proteomes" id="UP000613030"/>
    </source>
</evidence>
<name>A0ABS1KYV3_9BACT</name>
<dbReference type="Gene3D" id="3.60.21.10">
    <property type="match status" value="1"/>
</dbReference>
<organism evidence="4 5">
    <name type="scientific">Chryseolinea lacunae</name>
    <dbReference type="NCBI Taxonomy" id="2801331"/>
    <lineage>
        <taxon>Bacteria</taxon>
        <taxon>Pseudomonadati</taxon>
        <taxon>Bacteroidota</taxon>
        <taxon>Cytophagia</taxon>
        <taxon>Cytophagales</taxon>
        <taxon>Fulvivirgaceae</taxon>
        <taxon>Chryseolinea</taxon>
    </lineage>
</organism>
<dbReference type="InterPro" id="IPR032288">
    <property type="entry name" value="Metallophos_C"/>
</dbReference>
<feature type="domain" description="Calcineurin-like phosphoesterase C-terminal" evidence="2">
    <location>
        <begin position="322"/>
        <end position="488"/>
    </location>
</feature>
<dbReference type="InterPro" id="IPR029052">
    <property type="entry name" value="Metallo-depent_PP-like"/>
</dbReference>
<evidence type="ECO:0000313" key="4">
    <source>
        <dbReference type="EMBL" id="MBL0744437.1"/>
    </source>
</evidence>
<proteinExistence type="predicted"/>
<dbReference type="PANTHER" id="PTHR43143:SF6">
    <property type="entry name" value="BLL3016 PROTEIN"/>
    <property type="match status" value="1"/>
</dbReference>
<evidence type="ECO:0000259" key="3">
    <source>
        <dbReference type="Pfam" id="PF16371"/>
    </source>
</evidence>
<dbReference type="InterPro" id="IPR051918">
    <property type="entry name" value="STPP_CPPED1"/>
</dbReference>
<accession>A0ABS1KYV3</accession>
<dbReference type="Pfam" id="PF00149">
    <property type="entry name" value="Metallophos"/>
    <property type="match status" value="1"/>
</dbReference>